<feature type="transmembrane region" description="Helical" evidence="6">
    <location>
        <begin position="7"/>
        <end position="28"/>
    </location>
</feature>
<dbReference type="AlphaFoldDB" id="A0AAD1HG82"/>
<accession>A0AAD1HG82</accession>
<feature type="transmembrane region" description="Helical" evidence="6">
    <location>
        <begin position="40"/>
        <end position="59"/>
    </location>
</feature>
<dbReference type="RefSeq" id="WP_083150658.1">
    <property type="nucleotide sequence ID" value="NZ_AP022560.1"/>
</dbReference>
<evidence type="ECO:0000256" key="5">
    <source>
        <dbReference type="ARBA" id="ARBA00023136"/>
    </source>
</evidence>
<feature type="transmembrane region" description="Helical" evidence="6">
    <location>
        <begin position="71"/>
        <end position="92"/>
    </location>
</feature>
<evidence type="ECO:0000256" key="1">
    <source>
        <dbReference type="ARBA" id="ARBA00004651"/>
    </source>
</evidence>
<evidence type="ECO:0000313" key="7">
    <source>
        <dbReference type="EMBL" id="BBX04885.1"/>
    </source>
</evidence>
<evidence type="ECO:0000256" key="2">
    <source>
        <dbReference type="ARBA" id="ARBA00022475"/>
    </source>
</evidence>
<dbReference type="KEGG" id="mmor:MMOR_58210"/>
<protein>
    <submittedName>
        <fullName evidence="7">Prokaryotic cytochrome C oxidase subunit IV family protein</fullName>
    </submittedName>
</protein>
<keyword evidence="2" id="KW-1003">Cell membrane</keyword>
<dbReference type="EMBL" id="AP022560">
    <property type="protein sequence ID" value="BBX04885.1"/>
    <property type="molecule type" value="Genomic_DNA"/>
</dbReference>
<evidence type="ECO:0000256" key="3">
    <source>
        <dbReference type="ARBA" id="ARBA00022692"/>
    </source>
</evidence>
<gene>
    <name evidence="7" type="ORF">MMOR_58210</name>
</gene>
<evidence type="ECO:0000256" key="4">
    <source>
        <dbReference type="ARBA" id="ARBA00022989"/>
    </source>
</evidence>
<dbReference type="Proteomes" id="UP000466681">
    <property type="component" value="Chromosome"/>
</dbReference>
<evidence type="ECO:0000313" key="8">
    <source>
        <dbReference type="Proteomes" id="UP000466681"/>
    </source>
</evidence>
<dbReference type="GO" id="GO:0005886">
    <property type="term" value="C:plasma membrane"/>
    <property type="evidence" value="ECO:0007669"/>
    <property type="project" value="UniProtKB-SubCell"/>
</dbReference>
<keyword evidence="3 6" id="KW-0812">Transmembrane</keyword>
<organism evidence="7 8">
    <name type="scientific">Mycolicibacterium moriokaense</name>
    <dbReference type="NCBI Taxonomy" id="39691"/>
    <lineage>
        <taxon>Bacteria</taxon>
        <taxon>Bacillati</taxon>
        <taxon>Actinomycetota</taxon>
        <taxon>Actinomycetes</taxon>
        <taxon>Mycobacteriales</taxon>
        <taxon>Mycobacteriaceae</taxon>
        <taxon>Mycolicibacterium</taxon>
    </lineage>
</organism>
<proteinExistence type="predicted"/>
<dbReference type="Pfam" id="PF03626">
    <property type="entry name" value="COX4_pro"/>
    <property type="match status" value="1"/>
</dbReference>
<sequence length="93" mass="10105">MTTAMTGLRGITTAWLVLCALTIGSWWLSPAHGGAAAVPSLPITVAVIVVGFVKCRLIIRYFMEVATAPRWLKLATDGWLVALWTAVLVIYVY</sequence>
<keyword evidence="5 6" id="KW-0472">Membrane</keyword>
<reference evidence="7 8" key="1">
    <citation type="journal article" date="2019" name="Emerg. Microbes Infect.">
        <title>Comprehensive subspecies identification of 175 nontuberculous mycobacteria species based on 7547 genomic profiles.</title>
        <authorList>
            <person name="Matsumoto Y."/>
            <person name="Kinjo T."/>
            <person name="Motooka D."/>
            <person name="Nabeya D."/>
            <person name="Jung N."/>
            <person name="Uechi K."/>
            <person name="Horii T."/>
            <person name="Iida T."/>
            <person name="Fujita J."/>
            <person name="Nakamura S."/>
        </authorList>
    </citation>
    <scope>NUCLEOTIDE SEQUENCE [LARGE SCALE GENOMIC DNA]</scope>
    <source>
        <strain evidence="7 8">JCM 6375</strain>
    </source>
</reference>
<evidence type="ECO:0000256" key="6">
    <source>
        <dbReference type="SAM" id="Phobius"/>
    </source>
</evidence>
<dbReference type="InterPro" id="IPR005171">
    <property type="entry name" value="Cyt_c_oxidase_su4_prok"/>
</dbReference>
<keyword evidence="8" id="KW-1185">Reference proteome</keyword>
<keyword evidence="4 6" id="KW-1133">Transmembrane helix</keyword>
<name>A0AAD1HG82_9MYCO</name>
<comment type="subcellular location">
    <subcellularLocation>
        <location evidence="1">Cell membrane</location>
        <topology evidence="1">Multi-pass membrane protein</topology>
    </subcellularLocation>
</comment>